<evidence type="ECO:0000256" key="4">
    <source>
        <dbReference type="SAM" id="MobiDB-lite"/>
    </source>
</evidence>
<dbReference type="InterPro" id="IPR051212">
    <property type="entry name" value="Type-I_RE_S_subunit"/>
</dbReference>
<keyword evidence="2" id="KW-0680">Restriction system</keyword>
<dbReference type="EMBL" id="CAEZSR010000087">
    <property type="protein sequence ID" value="CAB4568898.1"/>
    <property type="molecule type" value="Genomic_DNA"/>
</dbReference>
<dbReference type="GO" id="GO:0009307">
    <property type="term" value="P:DNA restriction-modification system"/>
    <property type="evidence" value="ECO:0007669"/>
    <property type="project" value="UniProtKB-KW"/>
</dbReference>
<dbReference type="Pfam" id="PF01420">
    <property type="entry name" value="Methylase_S"/>
    <property type="match status" value="1"/>
</dbReference>
<accession>A0A6J6E697</accession>
<feature type="compositionally biased region" description="Basic residues" evidence="4">
    <location>
        <begin position="459"/>
        <end position="468"/>
    </location>
</feature>
<evidence type="ECO:0000256" key="1">
    <source>
        <dbReference type="ARBA" id="ARBA00010923"/>
    </source>
</evidence>
<feature type="domain" description="Type I restriction modification DNA specificity" evidence="5">
    <location>
        <begin position="5"/>
        <end position="166"/>
    </location>
</feature>
<dbReference type="InterPro" id="IPR044946">
    <property type="entry name" value="Restrct_endonuc_typeI_TRD_sf"/>
</dbReference>
<protein>
    <submittedName>
        <fullName evidence="6">Unannotated protein</fullName>
    </submittedName>
</protein>
<feature type="region of interest" description="Disordered" evidence="4">
    <location>
        <begin position="437"/>
        <end position="468"/>
    </location>
</feature>
<name>A0A6J6E697_9ZZZZ</name>
<keyword evidence="3" id="KW-0238">DNA-binding</keyword>
<evidence type="ECO:0000259" key="5">
    <source>
        <dbReference type="Pfam" id="PF01420"/>
    </source>
</evidence>
<dbReference type="PANTHER" id="PTHR43140:SF1">
    <property type="entry name" value="TYPE I RESTRICTION ENZYME ECOKI SPECIFICITY SUBUNIT"/>
    <property type="match status" value="1"/>
</dbReference>
<dbReference type="CDD" id="cd17253">
    <property type="entry name" value="RMtype1_S_Eco933I-TRD2-CR2_like"/>
    <property type="match status" value="2"/>
</dbReference>
<gene>
    <name evidence="6" type="ORF">UFOPK1493_02265</name>
</gene>
<dbReference type="InterPro" id="IPR000055">
    <property type="entry name" value="Restrct_endonuc_typeI_TRD"/>
</dbReference>
<dbReference type="AlphaFoldDB" id="A0A6J6E697"/>
<sequence>MSEMPKGWAMAALNEVAETSLGKMLDAKRQTGEHPRPYLRNINVRWGSFDLSDIAEMDIAPHELDRVLALPGDVIACEGGEPGRAAVWRGQPIALQKALHRIRPVPGIAPEYLAYALRAASSTKQLDRLFTGTTIKHLPQDKLRQVQIPLAPTGEQGRIVEAVEEAFSKLDAGEIGLRTGRRLLKRMRESVLSAAVTGRLVPQDPTDASAATLLAGVGADAIEGPDSATTPFGWAWSLLGSVAAIGGGIQKQPSRFPIRNSAPFLRVANVGRGKLDLSEVHEIEVFDGELERFGLVKGDLLVVEGNGSPDQIGRSALWRGEIAPCVHQNHLIRVRPGPALSPSYLELYWNSPAAARRIQALASSSSGLHTLSTGKLKSLPVAVPPLAEQLRIVTEVERQLSFVEACERAVDVGLARSAGLRRSVLKAAFEGRLVPQDPSDEPASVLLERIRTERSARPATKRRKRQST</sequence>
<proteinExistence type="inferred from homology"/>
<evidence type="ECO:0000256" key="3">
    <source>
        <dbReference type="ARBA" id="ARBA00023125"/>
    </source>
</evidence>
<dbReference type="SUPFAM" id="SSF116734">
    <property type="entry name" value="DNA methylase specificity domain"/>
    <property type="match status" value="2"/>
</dbReference>
<dbReference type="Gene3D" id="3.90.220.20">
    <property type="entry name" value="DNA methylase specificity domains"/>
    <property type="match status" value="2"/>
</dbReference>
<evidence type="ECO:0000313" key="6">
    <source>
        <dbReference type="EMBL" id="CAB4568898.1"/>
    </source>
</evidence>
<evidence type="ECO:0000256" key="2">
    <source>
        <dbReference type="ARBA" id="ARBA00022747"/>
    </source>
</evidence>
<dbReference type="GO" id="GO:0003677">
    <property type="term" value="F:DNA binding"/>
    <property type="evidence" value="ECO:0007669"/>
    <property type="project" value="UniProtKB-KW"/>
</dbReference>
<reference evidence="6" key="1">
    <citation type="submission" date="2020-05" db="EMBL/GenBank/DDBJ databases">
        <authorList>
            <person name="Chiriac C."/>
            <person name="Salcher M."/>
            <person name="Ghai R."/>
            <person name="Kavagutti S V."/>
        </authorList>
    </citation>
    <scope>NUCLEOTIDE SEQUENCE</scope>
</reference>
<organism evidence="6">
    <name type="scientific">freshwater metagenome</name>
    <dbReference type="NCBI Taxonomy" id="449393"/>
    <lineage>
        <taxon>unclassified sequences</taxon>
        <taxon>metagenomes</taxon>
        <taxon>ecological metagenomes</taxon>
    </lineage>
</organism>
<comment type="similarity">
    <text evidence="1">Belongs to the type-I restriction system S methylase family.</text>
</comment>
<dbReference type="PANTHER" id="PTHR43140">
    <property type="entry name" value="TYPE-1 RESTRICTION ENZYME ECOKI SPECIFICITY PROTEIN"/>
    <property type="match status" value="1"/>
</dbReference>